<dbReference type="Proteomes" id="UP000322791">
    <property type="component" value="Unassembled WGS sequence"/>
</dbReference>
<dbReference type="RefSeq" id="WP_149069890.1">
    <property type="nucleotide sequence ID" value="NZ_VTHL01000003.1"/>
</dbReference>
<dbReference type="PRINTS" id="PR01955">
    <property type="entry name" value="LANCFRANKIA"/>
</dbReference>
<dbReference type="Pfam" id="PF05147">
    <property type="entry name" value="LANC_like"/>
    <property type="match status" value="1"/>
</dbReference>
<proteinExistence type="predicted"/>
<evidence type="ECO:0000313" key="3">
    <source>
        <dbReference type="Proteomes" id="UP000322791"/>
    </source>
</evidence>
<comment type="caution">
    <text evidence="2">The sequence shown here is derived from an EMBL/GenBank/DDBJ whole genome shotgun (WGS) entry which is preliminary data.</text>
</comment>
<dbReference type="GO" id="GO:0046872">
    <property type="term" value="F:metal ion binding"/>
    <property type="evidence" value="ECO:0007669"/>
    <property type="project" value="UniProtKB-KW"/>
</dbReference>
<dbReference type="SMART" id="SM01260">
    <property type="entry name" value="LANC_like"/>
    <property type="match status" value="1"/>
</dbReference>
<gene>
    <name evidence="2" type="ORF">FY528_04985</name>
</gene>
<organism evidence="2 3">
    <name type="scientific">Hymenobacter lutimineralis</name>
    <dbReference type="NCBI Taxonomy" id="2606448"/>
    <lineage>
        <taxon>Bacteria</taxon>
        <taxon>Pseudomonadati</taxon>
        <taxon>Bacteroidota</taxon>
        <taxon>Cytophagia</taxon>
        <taxon>Cytophagales</taxon>
        <taxon>Hymenobacteraceae</taxon>
        <taxon>Hymenobacter</taxon>
    </lineage>
</organism>
<evidence type="ECO:0000313" key="2">
    <source>
        <dbReference type="EMBL" id="TYZ12652.1"/>
    </source>
</evidence>
<name>A0A5D6VBS8_9BACT</name>
<feature type="binding site" evidence="1">
    <location>
        <position position="313"/>
    </location>
    <ligand>
        <name>Zn(2+)</name>
        <dbReference type="ChEBI" id="CHEBI:29105"/>
    </ligand>
</feature>
<dbReference type="AlphaFoldDB" id="A0A5D6VBS8"/>
<reference evidence="2 3" key="1">
    <citation type="submission" date="2019-08" db="EMBL/GenBank/DDBJ databases">
        <authorList>
            <person name="Seo M.-J."/>
        </authorList>
    </citation>
    <scope>NUCLEOTIDE SEQUENCE [LARGE SCALE GENOMIC DNA]</scope>
    <source>
        <strain evidence="2 3">KIGAM108</strain>
    </source>
</reference>
<keyword evidence="3" id="KW-1185">Reference proteome</keyword>
<protein>
    <recommendedName>
        <fullName evidence="4">Lanthionine synthetase C family protein</fullName>
    </recommendedName>
</protein>
<keyword evidence="1" id="KW-0479">Metal-binding</keyword>
<keyword evidence="1" id="KW-0862">Zinc</keyword>
<dbReference type="GO" id="GO:0031179">
    <property type="term" value="P:peptide modification"/>
    <property type="evidence" value="ECO:0007669"/>
    <property type="project" value="InterPro"/>
</dbReference>
<dbReference type="SUPFAM" id="SSF158745">
    <property type="entry name" value="LanC-like"/>
    <property type="match status" value="1"/>
</dbReference>
<dbReference type="PANTHER" id="PTHR12736:SF7">
    <property type="entry name" value="LANC-LIKE PROTEIN 3"/>
    <property type="match status" value="1"/>
</dbReference>
<evidence type="ECO:0000256" key="1">
    <source>
        <dbReference type="PIRSR" id="PIRSR607822-1"/>
    </source>
</evidence>
<feature type="binding site" evidence="1">
    <location>
        <position position="254"/>
    </location>
    <ligand>
        <name>Zn(2+)</name>
        <dbReference type="ChEBI" id="CHEBI:29105"/>
    </ligand>
</feature>
<dbReference type="GO" id="GO:0005886">
    <property type="term" value="C:plasma membrane"/>
    <property type="evidence" value="ECO:0007669"/>
    <property type="project" value="TreeGrafter"/>
</dbReference>
<dbReference type="EMBL" id="VTHL01000003">
    <property type="protein sequence ID" value="TYZ12652.1"/>
    <property type="molecule type" value="Genomic_DNA"/>
</dbReference>
<dbReference type="InterPro" id="IPR007822">
    <property type="entry name" value="LANC-like"/>
</dbReference>
<dbReference type="Gene3D" id="1.50.10.20">
    <property type="match status" value="1"/>
</dbReference>
<evidence type="ECO:0008006" key="4">
    <source>
        <dbReference type="Google" id="ProtNLM"/>
    </source>
</evidence>
<accession>A0A5D6VBS8</accession>
<dbReference type="PANTHER" id="PTHR12736">
    <property type="entry name" value="LANC-LIKE PROTEIN"/>
    <property type="match status" value="1"/>
</dbReference>
<dbReference type="PRINTS" id="PR01950">
    <property type="entry name" value="LANCSUPER"/>
</dbReference>
<sequence>MSTPLSTLALIDTKLVAIAALLTRHPEQHLPTLMQGSAGIALFHAYLYVHTRDEHHLEHVSQYIEAAIEATNRLDQPPFLGTGFTGLGWVIIHLISLGVLDTEAATLIDDVRPLIIASLDNTYFSRSYDLFYGFIGTSLFLREDTETDHRLLQADLLQRLEQTAIPMHVGVAWNISLDNDQILAVSLGLAHGSPSIIMFLLGLHQQGVEPVRCRKLLDQAMAFLLSQEMQGEISLFPGRIVATQIETPSRLGWCYGDLGIAYVVLRVAAYFQDEVLCQHGLRIAYHAARRDCESAMVVRNTDTEPKIDISFIHGTAGIAFLFRRVFEITGEATFERRAQEWLALTLENVGPQVELLEANFSIKPFDSTDSETGNRFLALEQRFGLLEGLAGTGLVLTAFANPYQTGWAKLFLLHE</sequence>